<evidence type="ECO:0000256" key="3">
    <source>
        <dbReference type="ARBA" id="ARBA00022676"/>
    </source>
</evidence>
<keyword evidence="10" id="KW-1185">Reference proteome</keyword>
<dbReference type="GO" id="GO:0016757">
    <property type="term" value="F:glycosyltransferase activity"/>
    <property type="evidence" value="ECO:0007669"/>
    <property type="project" value="UniProtKB-UniRule"/>
</dbReference>
<evidence type="ECO:0000256" key="5">
    <source>
        <dbReference type="ARBA" id="ARBA00022692"/>
    </source>
</evidence>
<evidence type="ECO:0000256" key="6">
    <source>
        <dbReference type="ARBA" id="ARBA00022989"/>
    </source>
</evidence>
<keyword evidence="5 8" id="KW-0812">Transmembrane</keyword>
<keyword evidence="4 8" id="KW-0808">Transferase</keyword>
<evidence type="ECO:0000256" key="2">
    <source>
        <dbReference type="ARBA" id="ARBA00007647"/>
    </source>
</evidence>
<keyword evidence="6 8" id="KW-1133">Transmembrane helix</keyword>
<evidence type="ECO:0000256" key="1">
    <source>
        <dbReference type="ARBA" id="ARBA00004167"/>
    </source>
</evidence>
<evidence type="ECO:0000256" key="7">
    <source>
        <dbReference type="ARBA" id="ARBA00023136"/>
    </source>
</evidence>
<name>A0AA36G615_9BILA</name>
<dbReference type="EC" id="2.4.1.-" evidence="8"/>
<dbReference type="GO" id="GO:0016020">
    <property type="term" value="C:membrane"/>
    <property type="evidence" value="ECO:0007669"/>
    <property type="project" value="UniProtKB-SubCell"/>
</dbReference>
<feature type="transmembrane region" description="Helical" evidence="8">
    <location>
        <begin position="37"/>
        <end position="55"/>
    </location>
</feature>
<comment type="similarity">
    <text evidence="2 8">Belongs to the glycosyltransferase 92 family.</text>
</comment>
<organism evidence="9 10">
    <name type="scientific">Mesorhabditis spiculigera</name>
    <dbReference type="NCBI Taxonomy" id="96644"/>
    <lineage>
        <taxon>Eukaryota</taxon>
        <taxon>Metazoa</taxon>
        <taxon>Ecdysozoa</taxon>
        <taxon>Nematoda</taxon>
        <taxon>Chromadorea</taxon>
        <taxon>Rhabditida</taxon>
        <taxon>Rhabditina</taxon>
        <taxon>Rhabditomorpha</taxon>
        <taxon>Rhabditoidea</taxon>
        <taxon>Rhabditidae</taxon>
        <taxon>Mesorhabditinae</taxon>
        <taxon>Mesorhabditis</taxon>
    </lineage>
</organism>
<comment type="caution">
    <text evidence="9">The sequence shown here is derived from an EMBL/GenBank/DDBJ whole genome shotgun (WGS) entry which is preliminary data.</text>
</comment>
<keyword evidence="3 8" id="KW-0328">Glycosyltransferase</keyword>
<dbReference type="AlphaFoldDB" id="A0AA36G615"/>
<keyword evidence="7 8" id="KW-0472">Membrane</keyword>
<dbReference type="PANTHER" id="PTHR21645:SF22">
    <property type="entry name" value="GLYCOSYLTRANSFERASE FAMILY 92 PROTEIN"/>
    <property type="match status" value="1"/>
</dbReference>
<protein>
    <recommendedName>
        <fullName evidence="8">Glycosyltransferase family 92 protein</fullName>
        <ecNumber evidence="8">2.4.1.-</ecNumber>
    </recommendedName>
</protein>
<dbReference type="InterPro" id="IPR008166">
    <property type="entry name" value="Glyco_transf_92"/>
</dbReference>
<evidence type="ECO:0000313" key="10">
    <source>
        <dbReference type="Proteomes" id="UP001177023"/>
    </source>
</evidence>
<reference evidence="9" key="1">
    <citation type="submission" date="2023-06" db="EMBL/GenBank/DDBJ databases">
        <authorList>
            <person name="Delattre M."/>
        </authorList>
    </citation>
    <scope>NUCLEOTIDE SEQUENCE</scope>
    <source>
        <strain evidence="9">AF72</strain>
    </source>
</reference>
<evidence type="ECO:0000256" key="8">
    <source>
        <dbReference type="RuleBase" id="RU366017"/>
    </source>
</evidence>
<accession>A0AA36G615</accession>
<dbReference type="Proteomes" id="UP001177023">
    <property type="component" value="Unassembled WGS sequence"/>
</dbReference>
<dbReference type="InterPro" id="IPR052012">
    <property type="entry name" value="GTase_92"/>
</dbReference>
<dbReference type="Pfam" id="PF01697">
    <property type="entry name" value="Glyco_transf_92"/>
    <property type="match status" value="1"/>
</dbReference>
<sequence length="550" mass="62477">MARVAKMVSRTVALFQRARRALESRWQNMEPREFSTLVFRLCLIISAILGGMAVYQRTINMWSMKNIGDTFLRKEIGSRQIVLGAFFREKSEQNLEGKYAIIHFLGDGRLEHPLYCHTPMANGETLTTRAHVQRIHRGKRAANDICAWAGHIAECEVEVHTHHEMRIGTSPDPLESMLIKPEIPIHTKKKAELVVCMAPMYIYVEWEILLLGLETWIAMGAEKIIVPVQSASTTAYAILKQYEKQGIVEIRDWPKWPVLSDVNPNGLVLSRGIEESHVNCLFYVKPFADMAVFTDIDDFYLPPDPSKVVPGGTPAAFRELFYEHPQAGSLLFEHRDVQLRLPEEAAKSLDTFNFDFLKSTNYKQNCAVWRMKTRVLVNASRVDSVNMHETGIHRFGYVQVRVPCRRGHFYHMRHSHRAVPNAAAIEMEPLMNILDGAWKTRLSTTLSEIASAPLSSSSTKSFEDFDKCMGAINEEHWTMSVSRCLTPHVCYSRVKRDVKCVAANTNYSFHFSASSASYIITSSNHTISEAESNCEAPQPTFTSGNHYYIP</sequence>
<gene>
    <name evidence="9" type="ORF">MSPICULIGERA_LOCUS18941</name>
</gene>
<feature type="non-terminal residue" evidence="9">
    <location>
        <position position="550"/>
    </location>
</feature>
<proteinExistence type="inferred from homology"/>
<comment type="subcellular location">
    <subcellularLocation>
        <location evidence="1">Membrane</location>
        <topology evidence="1">Single-pass membrane protein</topology>
    </subcellularLocation>
</comment>
<dbReference type="EMBL" id="CATQJA010002662">
    <property type="protein sequence ID" value="CAJ0580757.1"/>
    <property type="molecule type" value="Genomic_DNA"/>
</dbReference>
<evidence type="ECO:0000313" key="9">
    <source>
        <dbReference type="EMBL" id="CAJ0580757.1"/>
    </source>
</evidence>
<evidence type="ECO:0000256" key="4">
    <source>
        <dbReference type="ARBA" id="ARBA00022679"/>
    </source>
</evidence>
<dbReference type="PANTHER" id="PTHR21645">
    <property type="entry name" value="GLYCOSYLTRANSFERASE FAMILY 92 PROTEIN"/>
    <property type="match status" value="1"/>
</dbReference>